<dbReference type="PROSITE" id="PS51903">
    <property type="entry name" value="CLP_R"/>
    <property type="match status" value="1"/>
</dbReference>
<protein>
    <recommendedName>
        <fullName evidence="2">Clp R domain-containing protein</fullName>
    </recommendedName>
</protein>
<dbReference type="AlphaFoldDB" id="A0A8J3ZG85"/>
<dbReference type="EMBL" id="BOPG01000092">
    <property type="protein sequence ID" value="GIJ63359.1"/>
    <property type="molecule type" value="Genomic_DNA"/>
</dbReference>
<reference evidence="3" key="1">
    <citation type="submission" date="2021-01" db="EMBL/GenBank/DDBJ databases">
        <title>Whole genome shotgun sequence of Virgisporangium aurantiacum NBRC 16421.</title>
        <authorList>
            <person name="Komaki H."/>
            <person name="Tamura T."/>
        </authorList>
    </citation>
    <scope>NUCLEOTIDE SEQUENCE</scope>
    <source>
        <strain evidence="3">NBRC 16421</strain>
    </source>
</reference>
<proteinExistence type="predicted"/>
<evidence type="ECO:0000256" key="1">
    <source>
        <dbReference type="PROSITE-ProRule" id="PRU01251"/>
    </source>
</evidence>
<accession>A0A8J3ZG85</accession>
<dbReference type="Pfam" id="PF02861">
    <property type="entry name" value="Clp_N"/>
    <property type="match status" value="1"/>
</dbReference>
<dbReference type="Proteomes" id="UP000612585">
    <property type="component" value="Unassembled WGS sequence"/>
</dbReference>
<comment type="caution">
    <text evidence="3">The sequence shown here is derived from an EMBL/GenBank/DDBJ whole genome shotgun (WGS) entry which is preliminary data.</text>
</comment>
<evidence type="ECO:0000313" key="4">
    <source>
        <dbReference type="Proteomes" id="UP000612585"/>
    </source>
</evidence>
<sequence>MWQRLSPAGRQVLRLADLEARELGHPCIADEHLLLGILRHDTNPTAALLREHGLDLDAARAALLAVGPTLNPRTDPAAALRGLGIDLDQVRHRLEATFGADAVRAAERRVRRRPWWRGGHARPGPLCRYLLTKRAYHFAIDHADHRGDTRIEPHHLLYGALRDARDPVGTRLSRRGRAGLTALGWTPDRPNPLNLLLHARGIDPVTLAADLAGSRT</sequence>
<dbReference type="InterPro" id="IPR036628">
    <property type="entry name" value="Clp_N_dom_sf"/>
</dbReference>
<keyword evidence="4" id="KW-1185">Reference proteome</keyword>
<dbReference type="InterPro" id="IPR004176">
    <property type="entry name" value="Clp_R_N"/>
</dbReference>
<dbReference type="SUPFAM" id="SSF81923">
    <property type="entry name" value="Double Clp-N motif"/>
    <property type="match status" value="1"/>
</dbReference>
<dbReference type="Gene3D" id="1.10.1780.10">
    <property type="entry name" value="Clp, N-terminal domain"/>
    <property type="match status" value="2"/>
</dbReference>
<keyword evidence="1" id="KW-0677">Repeat</keyword>
<gene>
    <name evidence="3" type="ORF">Vau01_108750</name>
</gene>
<evidence type="ECO:0000313" key="3">
    <source>
        <dbReference type="EMBL" id="GIJ63359.1"/>
    </source>
</evidence>
<name>A0A8J3ZG85_9ACTN</name>
<feature type="domain" description="Clp R" evidence="2">
    <location>
        <begin position="1"/>
        <end position="69"/>
    </location>
</feature>
<evidence type="ECO:0000259" key="2">
    <source>
        <dbReference type="PROSITE" id="PS51903"/>
    </source>
</evidence>
<organism evidence="3 4">
    <name type="scientific">Virgisporangium aurantiacum</name>
    <dbReference type="NCBI Taxonomy" id="175570"/>
    <lineage>
        <taxon>Bacteria</taxon>
        <taxon>Bacillati</taxon>
        <taxon>Actinomycetota</taxon>
        <taxon>Actinomycetes</taxon>
        <taxon>Micromonosporales</taxon>
        <taxon>Micromonosporaceae</taxon>
        <taxon>Virgisporangium</taxon>
    </lineage>
</organism>